<feature type="binding site" evidence="15">
    <location>
        <position position="101"/>
    </location>
    <ligand>
        <name>substrate</name>
    </ligand>
</feature>
<evidence type="ECO:0000313" key="18">
    <source>
        <dbReference type="Proteomes" id="UP000504632"/>
    </source>
</evidence>
<evidence type="ECO:0000256" key="12">
    <source>
        <dbReference type="ARBA" id="ARBA00022837"/>
    </source>
</evidence>
<dbReference type="EMBL" id="MT218432">
    <property type="protein sequence ID" value="QNV46817.1"/>
    <property type="molecule type" value="mRNA"/>
</dbReference>
<dbReference type="GO" id="GO:0005509">
    <property type="term" value="F:calcium ion binding"/>
    <property type="evidence" value="ECO:0007669"/>
    <property type="project" value="InterPro"/>
</dbReference>
<dbReference type="FunFam" id="2.120.10.30:FF:000027">
    <property type="entry name" value="Regucalcin homologue"/>
    <property type="match status" value="1"/>
</dbReference>
<dbReference type="GeneID" id="115818085"/>
<dbReference type="Proteomes" id="UP000504632">
    <property type="component" value="Chromosome 8"/>
</dbReference>
<evidence type="ECO:0000256" key="4">
    <source>
        <dbReference type="ARBA" id="ARBA00001946"/>
    </source>
</evidence>
<evidence type="ECO:0000259" key="16">
    <source>
        <dbReference type="Pfam" id="PF08450"/>
    </source>
</evidence>
<protein>
    <recommendedName>
        <fullName evidence="8">Regucalcin</fullName>
        <ecNumber evidence="7">3.1.1.17</ecNumber>
    </recommendedName>
    <alternativeName>
        <fullName evidence="13">Gluconolactonase</fullName>
    </alternativeName>
</protein>
<keyword evidence="9" id="KW-0963">Cytoplasm</keyword>
<feature type="domain" description="SMP-30/Gluconolactonase/LRE-like region" evidence="16">
    <location>
        <begin position="16"/>
        <end position="261"/>
    </location>
</feature>
<evidence type="ECO:0000256" key="11">
    <source>
        <dbReference type="ARBA" id="ARBA00022801"/>
    </source>
</evidence>
<keyword evidence="12" id="KW-0106">Calcium</keyword>
<dbReference type="InterPro" id="IPR013658">
    <property type="entry name" value="SGL"/>
</dbReference>
<dbReference type="OrthoDB" id="423498at2759"/>
<evidence type="ECO:0000256" key="5">
    <source>
        <dbReference type="ARBA" id="ARBA00004496"/>
    </source>
</evidence>
<dbReference type="PRINTS" id="PR01790">
    <property type="entry name" value="SMP30FAMILY"/>
</dbReference>
<comment type="cofactor">
    <cofactor evidence="3">
        <name>Mn(2+)</name>
        <dbReference type="ChEBI" id="CHEBI:29035"/>
    </cofactor>
</comment>
<keyword evidence="11 17" id="KW-0378">Hydrolase</keyword>
<evidence type="ECO:0000256" key="10">
    <source>
        <dbReference type="ARBA" id="ARBA00022723"/>
    </source>
</evidence>
<dbReference type="GO" id="GO:0005737">
    <property type="term" value="C:cytoplasm"/>
    <property type="evidence" value="ECO:0007669"/>
    <property type="project" value="UniProtKB-SubCell"/>
</dbReference>
<feature type="binding site" evidence="15">
    <location>
        <position position="121"/>
    </location>
    <ligand>
        <name>substrate</name>
    </ligand>
</feature>
<comment type="catalytic activity">
    <reaction evidence="1">
        <text>D-glucono-1,5-lactone + H2O = D-gluconate + H(+)</text>
        <dbReference type="Rhea" id="RHEA:10440"/>
        <dbReference type="ChEBI" id="CHEBI:15377"/>
        <dbReference type="ChEBI" id="CHEBI:15378"/>
        <dbReference type="ChEBI" id="CHEBI:16217"/>
        <dbReference type="ChEBI" id="CHEBI:18391"/>
        <dbReference type="EC" id="3.1.1.17"/>
    </reaction>
</comment>
<proteinExistence type="evidence at transcript level"/>
<comment type="similarity">
    <text evidence="6">Belongs to the SMP-30/CGR1 family.</text>
</comment>
<dbReference type="EC" id="3.1.1.17" evidence="7"/>
<feature type="binding site" evidence="15">
    <location>
        <position position="103"/>
    </location>
    <ligand>
        <name>substrate</name>
    </ligand>
</feature>
<feature type="binding site" evidence="15">
    <location>
        <position position="18"/>
    </location>
    <ligand>
        <name>a divalent metal cation</name>
        <dbReference type="ChEBI" id="CHEBI:60240"/>
    </ligand>
</feature>
<comment type="cofactor">
    <cofactor evidence="2">
        <name>Ca(2+)</name>
        <dbReference type="ChEBI" id="CHEBI:29108"/>
    </cofactor>
</comment>
<dbReference type="Pfam" id="PF08450">
    <property type="entry name" value="SGL"/>
    <property type="match status" value="1"/>
</dbReference>
<evidence type="ECO:0000313" key="17">
    <source>
        <dbReference type="EMBL" id="QNV46817.1"/>
    </source>
</evidence>
<feature type="binding site" evidence="15">
    <location>
        <position position="151"/>
    </location>
    <ligand>
        <name>a divalent metal cation</name>
        <dbReference type="ChEBI" id="CHEBI:60240"/>
    </ligand>
</feature>
<dbReference type="CTD" id="9104"/>
<comment type="cofactor">
    <cofactor evidence="4">
        <name>Mg(2+)</name>
        <dbReference type="ChEBI" id="CHEBI:18420"/>
    </cofactor>
</comment>
<reference evidence="17" key="1">
    <citation type="submission" date="2020-03" db="EMBL/GenBank/DDBJ databases">
        <authorList>
            <person name="Chang C.-H."/>
        </authorList>
    </citation>
    <scope>NUCLEOTIDE SEQUENCE</scope>
    <source>
        <tissue evidence="17">Liver</tissue>
    </source>
</reference>
<evidence type="ECO:0000256" key="2">
    <source>
        <dbReference type="ARBA" id="ARBA00001913"/>
    </source>
</evidence>
<dbReference type="GO" id="GO:0030234">
    <property type="term" value="F:enzyme regulator activity"/>
    <property type="evidence" value="ECO:0007669"/>
    <property type="project" value="InterPro"/>
</dbReference>
<dbReference type="PANTHER" id="PTHR10907">
    <property type="entry name" value="REGUCALCIN"/>
    <property type="match status" value="1"/>
</dbReference>
<dbReference type="InterPro" id="IPR011042">
    <property type="entry name" value="6-blade_b-propeller_TolB-like"/>
</dbReference>
<dbReference type="InterPro" id="IPR008367">
    <property type="entry name" value="Regucalcin"/>
</dbReference>
<sequence length="296" mass="32958">MASPRVECVVKERSEIGEGPVWEEKESILLYVDVCGRRVSRWNSATNQIQSLTTEKFVGCVVPRTSGGYIVCEGRRFAALDWEKRSLTTIAEVDSDKVNNRFNDGKVDPAGRFFAGTMLLDWEQGRRDGSLYSLHPDNKVVKHFDNVGISNGLDWSLDHRVFYYIDSLNYMVEAFDYNKQTGSISNRRSVYKLEKEEGVPDGMTIDNEGKLWVACFDGGRVLRIDPQTGARVQTVKLPAQKITSVCFGGKDYSDLYVTSASLGLDDQELAKQPEAGCIFRVTGLGVKGLPPNSFAG</sequence>
<organism evidence="18 19">
    <name type="scientific">Chanos chanos</name>
    <name type="common">Milkfish</name>
    <name type="synonym">Mugil chanos</name>
    <dbReference type="NCBI Taxonomy" id="29144"/>
    <lineage>
        <taxon>Eukaryota</taxon>
        <taxon>Metazoa</taxon>
        <taxon>Chordata</taxon>
        <taxon>Craniata</taxon>
        <taxon>Vertebrata</taxon>
        <taxon>Euteleostomi</taxon>
        <taxon>Actinopterygii</taxon>
        <taxon>Neopterygii</taxon>
        <taxon>Teleostei</taxon>
        <taxon>Ostariophysi</taxon>
        <taxon>Gonorynchiformes</taxon>
        <taxon>Chanidae</taxon>
        <taxon>Chanos</taxon>
    </lineage>
</organism>
<dbReference type="SUPFAM" id="SSF63829">
    <property type="entry name" value="Calcium-dependent phosphotriesterase"/>
    <property type="match status" value="1"/>
</dbReference>
<evidence type="ECO:0000256" key="6">
    <source>
        <dbReference type="ARBA" id="ARBA00008853"/>
    </source>
</evidence>
<evidence type="ECO:0000256" key="8">
    <source>
        <dbReference type="ARBA" id="ARBA00016808"/>
    </source>
</evidence>
<evidence type="ECO:0000256" key="7">
    <source>
        <dbReference type="ARBA" id="ARBA00013227"/>
    </source>
</evidence>
<evidence type="ECO:0000256" key="15">
    <source>
        <dbReference type="PIRSR" id="PIRSR605511-2"/>
    </source>
</evidence>
<accession>A0A6J2VYR2</accession>
<keyword evidence="18" id="KW-1185">Reference proteome</keyword>
<feature type="binding site" evidence="15">
    <location>
        <position position="201"/>
    </location>
    <ligand>
        <name>a divalent metal cation</name>
        <dbReference type="ChEBI" id="CHEBI:60240"/>
    </ligand>
</feature>
<keyword evidence="10 15" id="KW-0479">Metal-binding</keyword>
<dbReference type="RefSeq" id="XP_030637207.1">
    <property type="nucleotide sequence ID" value="XM_030781347.1"/>
</dbReference>
<comment type="cofactor">
    <cofactor evidence="15">
        <name>Zn(2+)</name>
        <dbReference type="ChEBI" id="CHEBI:29105"/>
    </cofactor>
    <text evidence="15">Binds 1 divalent metal cation per subunit.</text>
</comment>
<comment type="subcellular location">
    <subcellularLocation>
        <location evidence="5">Cytoplasm</location>
    </subcellularLocation>
</comment>
<gene>
    <name evidence="17 19" type="primary">rgn</name>
</gene>
<dbReference type="InterPro" id="IPR005511">
    <property type="entry name" value="SMP-30"/>
</dbReference>
<dbReference type="PRINTS" id="PR01791">
    <property type="entry name" value="REGUCALCIN"/>
</dbReference>
<dbReference type="GO" id="GO:0004341">
    <property type="term" value="F:gluconolactonase activity"/>
    <property type="evidence" value="ECO:0007669"/>
    <property type="project" value="UniProtKB-EC"/>
</dbReference>
<dbReference type="PANTHER" id="PTHR10907:SF47">
    <property type="entry name" value="REGUCALCIN"/>
    <property type="match status" value="1"/>
</dbReference>
<keyword evidence="15" id="KW-0862">Zinc</keyword>
<reference evidence="19" key="2">
    <citation type="submission" date="2025-04" db="UniProtKB">
        <authorList>
            <consortium name="RefSeq"/>
        </authorList>
    </citation>
    <scope>IDENTIFICATION</scope>
</reference>
<evidence type="ECO:0000256" key="9">
    <source>
        <dbReference type="ARBA" id="ARBA00022490"/>
    </source>
</evidence>
<evidence type="ECO:0000256" key="3">
    <source>
        <dbReference type="ARBA" id="ARBA00001936"/>
    </source>
</evidence>
<evidence type="ECO:0000313" key="19">
    <source>
        <dbReference type="RefSeq" id="XP_030637207.1"/>
    </source>
</evidence>
<feature type="active site" description="Proton donor/acceptor" evidence="14">
    <location>
        <position position="201"/>
    </location>
</feature>
<dbReference type="GO" id="GO:0019853">
    <property type="term" value="P:L-ascorbic acid biosynthetic process"/>
    <property type="evidence" value="ECO:0007669"/>
    <property type="project" value="TreeGrafter"/>
</dbReference>
<evidence type="ECO:0000256" key="14">
    <source>
        <dbReference type="PIRSR" id="PIRSR605511-1"/>
    </source>
</evidence>
<evidence type="ECO:0000256" key="1">
    <source>
        <dbReference type="ARBA" id="ARBA00001589"/>
    </source>
</evidence>
<dbReference type="AlphaFoldDB" id="A0A6J2VYR2"/>
<evidence type="ECO:0000256" key="13">
    <source>
        <dbReference type="ARBA" id="ARBA00032464"/>
    </source>
</evidence>
<dbReference type="Gene3D" id="2.120.10.30">
    <property type="entry name" value="TolB, C-terminal domain"/>
    <property type="match status" value="1"/>
</dbReference>
<name>A0A6J2VYR2_CHACN</name>